<name>A0A2S3U7R1_LACPN</name>
<evidence type="ECO:0000313" key="2">
    <source>
        <dbReference type="Proteomes" id="UP000236990"/>
    </source>
</evidence>
<sequence length="55" mass="6352">MTEITYQEYSDQQPLQQTSEQILIMQQAQEIVKMQQVIMSQASLIAHIQEEGANK</sequence>
<comment type="caution">
    <text evidence="1">The sequence shown here is derived from an EMBL/GenBank/DDBJ whole genome shotgun (WGS) entry which is preliminary data.</text>
</comment>
<organism evidence="1 2">
    <name type="scientific">Lactiplantibacillus plantarum subsp. plantarum</name>
    <dbReference type="NCBI Taxonomy" id="337330"/>
    <lineage>
        <taxon>Bacteria</taxon>
        <taxon>Bacillati</taxon>
        <taxon>Bacillota</taxon>
        <taxon>Bacilli</taxon>
        <taxon>Lactobacillales</taxon>
        <taxon>Lactobacillaceae</taxon>
        <taxon>Lactiplantibacillus</taxon>
    </lineage>
</organism>
<protein>
    <submittedName>
        <fullName evidence="1">Uncharacterized protein</fullName>
    </submittedName>
</protein>
<reference evidence="1 2" key="1">
    <citation type="submission" date="2017-06" db="EMBL/GenBank/DDBJ databases">
        <title>Genome sequence of Lactobacillus plantarum subsp. plantarum strain SRCM101258.</title>
        <authorList>
            <person name="Cho S.H."/>
        </authorList>
    </citation>
    <scope>NUCLEOTIDE SEQUENCE [LARGE SCALE GENOMIC DNA]</scope>
    <source>
        <strain evidence="1 2">SRCM101258</strain>
    </source>
</reference>
<evidence type="ECO:0000313" key="1">
    <source>
        <dbReference type="EMBL" id="POD87179.1"/>
    </source>
</evidence>
<dbReference type="AlphaFoldDB" id="A0A2S3U7R1"/>
<dbReference type="EMBL" id="NKCZ01000080">
    <property type="protein sequence ID" value="POD87179.1"/>
    <property type="molecule type" value="Genomic_DNA"/>
</dbReference>
<dbReference type="Proteomes" id="UP000236990">
    <property type="component" value="Unassembled WGS sequence"/>
</dbReference>
<accession>A0A2S3U7R1</accession>
<proteinExistence type="predicted"/>
<gene>
    <name evidence="1" type="ORF">S101258_00902</name>
</gene>